<dbReference type="GO" id="GO:0015937">
    <property type="term" value="P:coenzyme A biosynthetic process"/>
    <property type="evidence" value="ECO:0007669"/>
    <property type="project" value="UniProtKB-UniRule"/>
</dbReference>
<evidence type="ECO:0000256" key="13">
    <source>
        <dbReference type="ARBA" id="ARBA00022993"/>
    </source>
</evidence>
<dbReference type="SUPFAM" id="SSF53067">
    <property type="entry name" value="Actin-like ATPase domain"/>
    <property type="match status" value="2"/>
</dbReference>
<evidence type="ECO:0000256" key="12">
    <source>
        <dbReference type="ARBA" id="ARBA00022958"/>
    </source>
</evidence>
<evidence type="ECO:0000256" key="14">
    <source>
        <dbReference type="ARBA" id="ARBA00038036"/>
    </source>
</evidence>
<keyword evidence="9 16" id="KW-0547">Nucleotide-binding</keyword>
<evidence type="ECO:0000256" key="3">
    <source>
        <dbReference type="ARBA" id="ARBA00004496"/>
    </source>
</evidence>
<comment type="similarity">
    <text evidence="14 16">Belongs to the type III pantothenate kinase family.</text>
</comment>
<comment type="subcellular location">
    <subcellularLocation>
        <location evidence="3 16">Cytoplasm</location>
    </subcellularLocation>
</comment>
<comment type="subunit">
    <text evidence="5 16">Homodimer.</text>
</comment>
<dbReference type="Gene3D" id="3.30.420.40">
    <property type="match status" value="2"/>
</dbReference>
<name>A0A8J3AYI4_9BURK</name>
<keyword evidence="11 16" id="KW-0067">ATP-binding</keyword>
<keyword evidence="12 16" id="KW-0630">Potassium</keyword>
<keyword evidence="8 16" id="KW-0808">Transferase</keyword>
<feature type="binding site" evidence="16">
    <location>
        <begin position="107"/>
        <end position="110"/>
    </location>
    <ligand>
        <name>substrate</name>
    </ligand>
</feature>
<evidence type="ECO:0000313" key="17">
    <source>
        <dbReference type="EMBL" id="GGI53841.1"/>
    </source>
</evidence>
<dbReference type="HAMAP" id="MF_01274">
    <property type="entry name" value="Pantothen_kinase_3"/>
    <property type="match status" value="1"/>
</dbReference>
<comment type="cofactor">
    <cofactor evidence="16">
        <name>NH4(+)</name>
        <dbReference type="ChEBI" id="CHEBI:28938"/>
    </cofactor>
    <cofactor evidence="16">
        <name>K(+)</name>
        <dbReference type="ChEBI" id="CHEBI:29103"/>
    </cofactor>
    <text evidence="16">A monovalent cation. Ammonium or potassium.</text>
</comment>
<evidence type="ECO:0000256" key="7">
    <source>
        <dbReference type="ARBA" id="ARBA00022490"/>
    </source>
</evidence>
<dbReference type="PANTHER" id="PTHR34265:SF1">
    <property type="entry name" value="TYPE III PANTOTHENATE KINASE"/>
    <property type="match status" value="1"/>
</dbReference>
<evidence type="ECO:0000256" key="15">
    <source>
        <dbReference type="ARBA" id="ARBA00040883"/>
    </source>
</evidence>
<dbReference type="GO" id="GO:0004594">
    <property type="term" value="F:pantothenate kinase activity"/>
    <property type="evidence" value="ECO:0007669"/>
    <property type="project" value="UniProtKB-UniRule"/>
</dbReference>
<comment type="pathway">
    <text evidence="4 16">Cofactor biosynthesis; coenzyme A biosynthesis; CoA from (R)-pantothenate: step 1/5.</text>
</comment>
<evidence type="ECO:0000256" key="5">
    <source>
        <dbReference type="ARBA" id="ARBA00011738"/>
    </source>
</evidence>
<comment type="caution">
    <text evidence="16">Lacks conserved residue(s) required for the propagation of feature annotation.</text>
</comment>
<dbReference type="UniPathway" id="UPA00241">
    <property type="reaction ID" value="UER00352"/>
</dbReference>
<evidence type="ECO:0000256" key="11">
    <source>
        <dbReference type="ARBA" id="ARBA00022840"/>
    </source>
</evidence>
<proteinExistence type="inferred from homology"/>
<comment type="function">
    <text evidence="16">Catalyzes the phosphorylation of pantothenate (Pan), the first step in CoA biosynthesis.</text>
</comment>
<comment type="caution">
    <text evidence="17">The sequence shown here is derived from an EMBL/GenBank/DDBJ whole genome shotgun (WGS) entry which is preliminary data.</text>
</comment>
<dbReference type="InterPro" id="IPR004619">
    <property type="entry name" value="Type_III_PanK"/>
</dbReference>
<dbReference type="EC" id="2.7.1.33" evidence="6 16"/>
<evidence type="ECO:0000256" key="9">
    <source>
        <dbReference type="ARBA" id="ARBA00022741"/>
    </source>
</evidence>
<evidence type="ECO:0000256" key="4">
    <source>
        <dbReference type="ARBA" id="ARBA00005225"/>
    </source>
</evidence>
<keyword evidence="18" id="KW-1185">Reference proteome</keyword>
<dbReference type="Pfam" id="PF03309">
    <property type="entry name" value="Pan_kinase"/>
    <property type="match status" value="1"/>
</dbReference>
<evidence type="ECO:0000256" key="2">
    <source>
        <dbReference type="ARBA" id="ARBA00001958"/>
    </source>
</evidence>
<evidence type="ECO:0000256" key="10">
    <source>
        <dbReference type="ARBA" id="ARBA00022777"/>
    </source>
</evidence>
<keyword evidence="7 16" id="KW-0963">Cytoplasm</keyword>
<evidence type="ECO:0000256" key="16">
    <source>
        <dbReference type="HAMAP-Rule" id="MF_01274"/>
    </source>
</evidence>
<gene>
    <name evidence="16 17" type="primary">coaX</name>
    <name evidence="17" type="ORF">GCM10011430_10150</name>
</gene>
<organism evidence="17 18">
    <name type="scientific">Oxalicibacterium solurbis</name>
    <dbReference type="NCBI Taxonomy" id="69280"/>
    <lineage>
        <taxon>Bacteria</taxon>
        <taxon>Pseudomonadati</taxon>
        <taxon>Pseudomonadota</taxon>
        <taxon>Betaproteobacteria</taxon>
        <taxon>Burkholderiales</taxon>
        <taxon>Oxalobacteraceae</taxon>
        <taxon>Oxalicibacterium</taxon>
    </lineage>
</organism>
<dbReference type="GO" id="GO:0005524">
    <property type="term" value="F:ATP binding"/>
    <property type="evidence" value="ECO:0007669"/>
    <property type="project" value="UniProtKB-UniRule"/>
</dbReference>
<feature type="binding site" evidence="16">
    <location>
        <position position="100"/>
    </location>
    <ligand>
        <name>substrate</name>
    </ligand>
</feature>
<evidence type="ECO:0000256" key="6">
    <source>
        <dbReference type="ARBA" id="ARBA00012102"/>
    </source>
</evidence>
<keyword evidence="10 16" id="KW-0418">Kinase</keyword>
<dbReference type="NCBIfam" id="TIGR00671">
    <property type="entry name" value="baf"/>
    <property type="match status" value="1"/>
</dbReference>
<dbReference type="PANTHER" id="PTHR34265">
    <property type="entry name" value="TYPE III PANTOTHENATE KINASE"/>
    <property type="match status" value="1"/>
</dbReference>
<protein>
    <recommendedName>
        <fullName evidence="15 16">Type III pantothenate kinase</fullName>
        <ecNumber evidence="6 16">2.7.1.33</ecNumber>
    </recommendedName>
    <alternativeName>
        <fullName evidence="16">PanK-III</fullName>
    </alternativeName>
    <alternativeName>
        <fullName evidence="16">Pantothenic acid kinase</fullName>
    </alternativeName>
</protein>
<dbReference type="RefSeq" id="WP_188419857.1">
    <property type="nucleotide sequence ID" value="NZ_BMDP01000001.1"/>
</dbReference>
<evidence type="ECO:0000256" key="8">
    <source>
        <dbReference type="ARBA" id="ARBA00022679"/>
    </source>
</evidence>
<evidence type="ECO:0000256" key="1">
    <source>
        <dbReference type="ARBA" id="ARBA00001206"/>
    </source>
</evidence>
<comment type="cofactor">
    <cofactor evidence="2">
        <name>K(+)</name>
        <dbReference type="ChEBI" id="CHEBI:29103"/>
    </cofactor>
</comment>
<dbReference type="AlphaFoldDB" id="A0A8J3AYI4"/>
<feature type="active site" description="Proton acceptor" evidence="16">
    <location>
        <position position="109"/>
    </location>
</feature>
<dbReference type="InterPro" id="IPR043129">
    <property type="entry name" value="ATPase_NBD"/>
</dbReference>
<dbReference type="EMBL" id="BMDP01000001">
    <property type="protein sequence ID" value="GGI53841.1"/>
    <property type="molecule type" value="Genomic_DNA"/>
</dbReference>
<dbReference type="Proteomes" id="UP000627205">
    <property type="component" value="Unassembled WGS sequence"/>
</dbReference>
<reference evidence="17" key="1">
    <citation type="journal article" date="2014" name="Int. J. Syst. Evol. Microbiol.">
        <title>Complete genome sequence of Corynebacterium casei LMG S-19264T (=DSM 44701T), isolated from a smear-ripened cheese.</title>
        <authorList>
            <consortium name="US DOE Joint Genome Institute (JGI-PGF)"/>
            <person name="Walter F."/>
            <person name="Albersmeier A."/>
            <person name="Kalinowski J."/>
            <person name="Ruckert C."/>
        </authorList>
    </citation>
    <scope>NUCLEOTIDE SEQUENCE</scope>
    <source>
        <strain evidence="17">CCM 7664</strain>
    </source>
</reference>
<reference evidence="17" key="2">
    <citation type="submission" date="2020-09" db="EMBL/GenBank/DDBJ databases">
        <authorList>
            <person name="Sun Q."/>
            <person name="Sedlacek I."/>
        </authorList>
    </citation>
    <scope>NUCLEOTIDE SEQUENCE</scope>
    <source>
        <strain evidence="17">CCM 7664</strain>
    </source>
</reference>
<keyword evidence="13 16" id="KW-0173">Coenzyme A biosynthesis</keyword>
<feature type="binding site" evidence="16">
    <location>
        <position position="186"/>
    </location>
    <ligand>
        <name>substrate</name>
    </ligand>
</feature>
<feature type="binding site" evidence="16">
    <location>
        <position position="133"/>
    </location>
    <ligand>
        <name>ATP</name>
        <dbReference type="ChEBI" id="CHEBI:30616"/>
    </ligand>
</feature>
<evidence type="ECO:0000313" key="18">
    <source>
        <dbReference type="Proteomes" id="UP000627205"/>
    </source>
</evidence>
<accession>A0A8J3AYI4</accession>
<feature type="binding site" evidence="16">
    <location>
        <begin position="6"/>
        <end position="13"/>
    </location>
    <ligand>
        <name>ATP</name>
        <dbReference type="ChEBI" id="CHEBI:30616"/>
    </ligand>
</feature>
<sequence>MLLLVDAGNTRIKWALVDRAAAHPVPGIWHAAGSVARAQAAELEKIWQNLRIGRVLLSNVAGAGTRDELERTVRHALGSRPVAIEWFVSTAECGGVRNLYRNPAQLGCDRFAAAIGAHALFSDRPLVVATCGTATTIDAVTAGGDFVGGMILPGLGLMATSLAKNTAQLPEVALRASALQPFADHTDGAIVSGCIAAQAGAIERAVAALAHMHPAQQAACILAGGAADLVAPHLSIAHERVENLVLVGLQTVALGRSSSC</sequence>
<comment type="catalytic activity">
    <reaction evidence="1 16">
        <text>(R)-pantothenate + ATP = (R)-4'-phosphopantothenate + ADP + H(+)</text>
        <dbReference type="Rhea" id="RHEA:16373"/>
        <dbReference type="ChEBI" id="CHEBI:10986"/>
        <dbReference type="ChEBI" id="CHEBI:15378"/>
        <dbReference type="ChEBI" id="CHEBI:29032"/>
        <dbReference type="ChEBI" id="CHEBI:30616"/>
        <dbReference type="ChEBI" id="CHEBI:456216"/>
        <dbReference type="EC" id="2.7.1.33"/>
    </reaction>
</comment>
<dbReference type="CDD" id="cd24015">
    <property type="entry name" value="ASKHA_NBD_PanK-III"/>
    <property type="match status" value="1"/>
</dbReference>
<dbReference type="GO" id="GO:0005737">
    <property type="term" value="C:cytoplasm"/>
    <property type="evidence" value="ECO:0007669"/>
    <property type="project" value="UniProtKB-SubCell"/>
</dbReference>